<sequence length="252" mass="29488">MIKFFRKIRQKMLTENKLSNYMFYAVGEIVLVVIGILIALQLNNYNDTLKQEKQEMKTLQNLKLDFEFNLSEMEKNINTLENSKKTGLKIINQTGSKFSDNFSIDGLIDQITYTPVYFPQNGFLLELVSSGNLGIISNEILRNRLSSWFPTLETLKDKEQLSLEFNKYLILYIVKNGSWLNADKMTTDEQIREISFPESGFKIDNSEMLKSPEFENLVENQIVNQTILRERQERCIKLNKEIINLLDFEIKK</sequence>
<dbReference type="Proteomes" id="UP001610104">
    <property type="component" value="Unassembled WGS sequence"/>
</dbReference>
<dbReference type="EMBL" id="JBAWKC010000002">
    <property type="protein sequence ID" value="MFH6768583.1"/>
    <property type="molecule type" value="Genomic_DNA"/>
</dbReference>
<feature type="transmembrane region" description="Helical" evidence="2">
    <location>
        <begin position="21"/>
        <end position="42"/>
    </location>
</feature>
<reference evidence="3 4" key="1">
    <citation type="submission" date="2024-02" db="EMBL/GenBank/DDBJ databases">
        <title>A Gaetbulibacter species isolated from tidal flats and genomic insights of their niches.</title>
        <authorList>
            <person name="Ye Y."/>
        </authorList>
    </citation>
    <scope>NUCLEOTIDE SEQUENCE [LARGE SCALE GENOMIC DNA]</scope>
    <source>
        <strain evidence="3 4">KEM-8</strain>
    </source>
</reference>
<feature type="coiled-coil region" evidence="1">
    <location>
        <begin position="42"/>
        <end position="83"/>
    </location>
</feature>
<name>A0ABW7MS09_9FLAO</name>
<comment type="caution">
    <text evidence="3">The sequence shown here is derived from an EMBL/GenBank/DDBJ whole genome shotgun (WGS) entry which is preliminary data.</text>
</comment>
<dbReference type="Pfam" id="PF19578">
    <property type="entry name" value="DUF6090"/>
    <property type="match status" value="1"/>
</dbReference>
<keyword evidence="4" id="KW-1185">Reference proteome</keyword>
<keyword evidence="2" id="KW-0812">Transmembrane</keyword>
<dbReference type="InterPro" id="IPR045749">
    <property type="entry name" value="DUF6090"/>
</dbReference>
<gene>
    <name evidence="3" type="ORF">V8G56_07550</name>
</gene>
<proteinExistence type="predicted"/>
<keyword evidence="2" id="KW-0472">Membrane</keyword>
<keyword evidence="1" id="KW-0175">Coiled coil</keyword>
<evidence type="ECO:0000256" key="1">
    <source>
        <dbReference type="SAM" id="Coils"/>
    </source>
</evidence>
<accession>A0ABW7MS09</accession>
<protein>
    <submittedName>
        <fullName evidence="3">DUF6090 family protein</fullName>
    </submittedName>
</protein>
<evidence type="ECO:0000313" key="4">
    <source>
        <dbReference type="Proteomes" id="UP001610104"/>
    </source>
</evidence>
<dbReference type="RefSeq" id="WP_395437834.1">
    <property type="nucleotide sequence ID" value="NZ_JBAWKC010000002.1"/>
</dbReference>
<evidence type="ECO:0000313" key="3">
    <source>
        <dbReference type="EMBL" id="MFH6768583.1"/>
    </source>
</evidence>
<evidence type="ECO:0000256" key="2">
    <source>
        <dbReference type="SAM" id="Phobius"/>
    </source>
</evidence>
<organism evidence="3 4">
    <name type="scientific">Gaetbulibacter aquiaggeris</name>
    <dbReference type="NCBI Taxonomy" id="1735373"/>
    <lineage>
        <taxon>Bacteria</taxon>
        <taxon>Pseudomonadati</taxon>
        <taxon>Bacteroidota</taxon>
        <taxon>Flavobacteriia</taxon>
        <taxon>Flavobacteriales</taxon>
        <taxon>Flavobacteriaceae</taxon>
        <taxon>Gaetbulibacter</taxon>
    </lineage>
</organism>
<keyword evidence="2" id="KW-1133">Transmembrane helix</keyword>